<evidence type="ECO:0000256" key="14">
    <source>
        <dbReference type="PIRSR" id="PIRSR001492-2"/>
    </source>
</evidence>
<dbReference type="InterPro" id="IPR036646">
    <property type="entry name" value="PGAM_B_sf"/>
</dbReference>
<dbReference type="PANTHER" id="PTHR31637">
    <property type="entry name" value="2,3-BISPHOSPHOGLYCERATE-INDEPENDENT PHOSPHOGLYCERATE MUTASE"/>
    <property type="match status" value="1"/>
</dbReference>
<dbReference type="EC" id="5.4.2.12" evidence="6"/>
<evidence type="ECO:0000256" key="3">
    <source>
        <dbReference type="ARBA" id="ARBA00002315"/>
    </source>
</evidence>
<dbReference type="GO" id="GO:0006007">
    <property type="term" value="P:glucose catabolic process"/>
    <property type="evidence" value="ECO:0007669"/>
    <property type="project" value="InterPro"/>
</dbReference>
<dbReference type="PANTHER" id="PTHR31637:SF0">
    <property type="entry name" value="2,3-BISPHOSPHOGLYCERATE-INDEPENDENT PHOSPHOGLYCERATE MUTASE"/>
    <property type="match status" value="1"/>
</dbReference>
<dbReference type="FunFam" id="3.40.720.10:FF:000001">
    <property type="entry name" value="2,3-bisphosphoglycerate-independent phosphoglycerate mutase"/>
    <property type="match status" value="1"/>
</dbReference>
<comment type="similarity">
    <text evidence="5">Belongs to the BPG-independent phosphoglycerate mutase family.</text>
</comment>
<evidence type="ECO:0000259" key="16">
    <source>
        <dbReference type="Pfam" id="PF01676"/>
    </source>
</evidence>
<dbReference type="GO" id="GO:0005737">
    <property type="term" value="C:cytoplasm"/>
    <property type="evidence" value="ECO:0007669"/>
    <property type="project" value="InterPro"/>
</dbReference>
<feature type="binding site" evidence="15">
    <location>
        <position position="83"/>
    </location>
    <ligand>
        <name>Mn(2+)</name>
        <dbReference type="ChEBI" id="CHEBI:29035"/>
        <label>2</label>
    </ligand>
</feature>
<dbReference type="Pfam" id="PF06415">
    <property type="entry name" value="iPGM_N"/>
    <property type="match status" value="1"/>
</dbReference>
<evidence type="ECO:0000256" key="2">
    <source>
        <dbReference type="ARBA" id="ARBA00001936"/>
    </source>
</evidence>
<keyword evidence="9 15" id="KW-0464">Manganese</keyword>
<reference evidence="18" key="1">
    <citation type="journal article" date="2022" name="G3 (Bethesda)">
        <title>High quality genome of the basidiomycete yeast Dioszegia hungarica PDD-24b-2 isolated from cloud water.</title>
        <authorList>
            <person name="Jarrige D."/>
            <person name="Haridas S."/>
            <person name="Bleykasten-Grosshans C."/>
            <person name="Joly M."/>
            <person name="Nadalig T."/>
            <person name="Sancelme M."/>
            <person name="Vuilleumier S."/>
            <person name="Grigoriev I.V."/>
            <person name="Amato P."/>
            <person name="Bringel F."/>
        </authorList>
    </citation>
    <scope>NUCLEOTIDE SEQUENCE</scope>
    <source>
        <strain evidence="18">PDD-24b-2</strain>
    </source>
</reference>
<evidence type="ECO:0000313" key="18">
    <source>
        <dbReference type="EMBL" id="KAI9635722.1"/>
    </source>
</evidence>
<feature type="binding site" evidence="14">
    <location>
        <begin position="281"/>
        <end position="284"/>
    </location>
    <ligand>
        <name>substrate</name>
    </ligand>
</feature>
<feature type="domain" description="BPG-independent PGAM N-terminal" evidence="17">
    <location>
        <begin position="103"/>
        <end position="316"/>
    </location>
</feature>
<evidence type="ECO:0000259" key="17">
    <source>
        <dbReference type="Pfam" id="PF06415"/>
    </source>
</evidence>
<feature type="binding site" evidence="14">
    <location>
        <position position="206"/>
    </location>
    <ligand>
        <name>substrate</name>
    </ligand>
</feature>
<sequence>MATREATSPAPGGDAKRQKTADVKKKVCLIVHDGWGISFNEKGNAIFHGDTTHMDAIRDKHNFVELEAHGLAVGLKEGLMGNSEVGHLNIGAGRIVWQDIVKIDQCIKKNEFHTQPNIVKTMKQAKAAGSRLHLLGLVSDGGVHSYILHLFALLKCAKEHEIEHVYIHFFGDGRDTAPKSATKYIQQLLDNIKEVGVGEISTVVGRYYAMDRDKRWDRVKIAVDALVQGKGEKTCGQDDLVKTVEEGYENGITDEFIKPIVCGSADSRIKKGDTLFTFNYRSDRMRELTQVLGMPDKPMEVEVPSDLHITTMTKYNAEFPFSIAFPPASMTNVLAEWLAKQGSNQCHIAETEKYAHITFFFNGGVEKQFEMEDRAMIPSPKVATYDKQPEMSVQAVADKVAEVVKTNDYDFVMCNFAPPDMVGHTGDYDAAVVAIGATDKAVKTVYDACEEAGYVLCITSDHGNAEQMLDPVTGNPHTAHTTNPVPFIVTGDKGGLTVTGEPGTLADVAPTVLEIMGLPQPEDMTGRSLVAKK</sequence>
<dbReference type="RefSeq" id="XP_052945499.1">
    <property type="nucleotide sequence ID" value="XM_053092922.1"/>
</dbReference>
<dbReference type="EMBL" id="JAKWFO010000005">
    <property type="protein sequence ID" value="KAI9635722.1"/>
    <property type="molecule type" value="Genomic_DNA"/>
</dbReference>
<evidence type="ECO:0000256" key="12">
    <source>
        <dbReference type="ARBA" id="ARBA00083354"/>
    </source>
</evidence>
<comment type="function">
    <text evidence="3">Catalyzes the interconversion of 2-phosphoglycerate and 3-phosphoglycerate.</text>
</comment>
<dbReference type="NCBIfam" id="TIGR01307">
    <property type="entry name" value="pgm_bpd_ind"/>
    <property type="match status" value="1"/>
</dbReference>
<feature type="binding site" evidence="15">
    <location>
        <position position="33"/>
    </location>
    <ligand>
        <name>Mn(2+)</name>
        <dbReference type="ChEBI" id="CHEBI:29035"/>
        <label>2</label>
    </ligand>
</feature>
<evidence type="ECO:0000256" key="8">
    <source>
        <dbReference type="ARBA" id="ARBA00023152"/>
    </source>
</evidence>
<keyword evidence="8" id="KW-0324">Glycolysis</keyword>
<dbReference type="InterPro" id="IPR005995">
    <property type="entry name" value="Pgm_bpd_ind"/>
</dbReference>
<evidence type="ECO:0000256" key="11">
    <source>
        <dbReference type="ARBA" id="ARBA00071648"/>
    </source>
</evidence>
<feature type="binding site" evidence="15">
    <location>
        <position position="461"/>
    </location>
    <ligand>
        <name>Mn(2+)</name>
        <dbReference type="ChEBI" id="CHEBI:29035"/>
        <label>2</label>
    </ligand>
</feature>
<dbReference type="PIRSF" id="PIRSF001492">
    <property type="entry name" value="IPGAM"/>
    <property type="match status" value="1"/>
</dbReference>
<dbReference type="FunFam" id="3.40.1450.10:FF:000001">
    <property type="entry name" value="2,3-bisphosphoglycerate-independent phosphoglycerate mutase"/>
    <property type="match status" value="1"/>
</dbReference>
<evidence type="ECO:0000256" key="4">
    <source>
        <dbReference type="ARBA" id="ARBA00004798"/>
    </source>
</evidence>
<dbReference type="AlphaFoldDB" id="A0AA38H841"/>
<dbReference type="SUPFAM" id="SSF53649">
    <property type="entry name" value="Alkaline phosphatase-like"/>
    <property type="match status" value="1"/>
</dbReference>
<evidence type="ECO:0000313" key="19">
    <source>
        <dbReference type="Proteomes" id="UP001164286"/>
    </source>
</evidence>
<protein>
    <recommendedName>
        <fullName evidence="11">2,3-bisphosphoglycerate-independent phosphoglycerate mutase</fullName>
        <ecNumber evidence="6">5.4.2.12</ecNumber>
    </recommendedName>
    <alternativeName>
        <fullName evidence="12">Cofactor-independent phosphoglycerate mutase homolog</fullName>
    </alternativeName>
</protein>
<proteinExistence type="inferred from homology"/>
<accession>A0AA38H841</accession>
<evidence type="ECO:0000256" key="5">
    <source>
        <dbReference type="ARBA" id="ARBA00008819"/>
    </source>
</evidence>
<dbReference type="InterPro" id="IPR017850">
    <property type="entry name" value="Alkaline_phosphatase_core_sf"/>
</dbReference>
<feature type="domain" description="Metalloenzyme" evidence="16">
    <location>
        <begin position="25"/>
        <end position="519"/>
    </location>
</feature>
<dbReference type="SUPFAM" id="SSF64158">
    <property type="entry name" value="2,3-Bisphosphoglycerate-independent phosphoglycerate mutase, substrate-binding domain"/>
    <property type="match status" value="1"/>
</dbReference>
<dbReference type="HAMAP" id="MF_01038">
    <property type="entry name" value="GpmI"/>
    <property type="match status" value="1"/>
</dbReference>
<comment type="caution">
    <text evidence="18">The sequence shown here is derived from an EMBL/GenBank/DDBJ whole genome shotgun (WGS) entry which is preliminary data.</text>
</comment>
<keyword evidence="10" id="KW-0413">Isomerase</keyword>
<name>A0AA38H841_9TREE</name>
<dbReference type="Gene3D" id="3.40.1450.10">
    <property type="entry name" value="BPG-independent phosphoglycerate mutase, domain B"/>
    <property type="match status" value="1"/>
</dbReference>
<gene>
    <name evidence="18" type="ORF">MKK02DRAFT_44421</name>
</gene>
<feature type="binding site" evidence="14">
    <location>
        <begin position="174"/>
        <end position="175"/>
    </location>
    <ligand>
        <name>substrate</name>
    </ligand>
</feature>
<feature type="active site" description="Phosphoserine intermediate" evidence="13">
    <location>
        <position position="83"/>
    </location>
</feature>
<dbReference type="GO" id="GO:0004619">
    <property type="term" value="F:phosphoglycerate mutase activity"/>
    <property type="evidence" value="ECO:0007669"/>
    <property type="project" value="UniProtKB-EC"/>
</dbReference>
<evidence type="ECO:0000256" key="13">
    <source>
        <dbReference type="PIRSR" id="PIRSR001492-1"/>
    </source>
</evidence>
<comment type="cofactor">
    <cofactor evidence="2">
        <name>Mn(2+)</name>
        <dbReference type="ChEBI" id="CHEBI:29035"/>
    </cofactor>
</comment>
<dbReference type="CDD" id="cd16010">
    <property type="entry name" value="iPGM"/>
    <property type="match status" value="1"/>
</dbReference>
<evidence type="ECO:0000256" key="9">
    <source>
        <dbReference type="ARBA" id="ARBA00023211"/>
    </source>
</evidence>
<dbReference type="InterPro" id="IPR011258">
    <property type="entry name" value="BPG-indep_PGM_N"/>
</dbReference>
<dbReference type="GO" id="GO:0006096">
    <property type="term" value="P:glycolytic process"/>
    <property type="evidence" value="ECO:0007669"/>
    <property type="project" value="UniProtKB-KW"/>
</dbReference>
<keyword evidence="19" id="KW-1185">Reference proteome</keyword>
<comment type="pathway">
    <text evidence="4">Carbohydrate degradation; glycolysis; pyruvate from D-glyceraldehyde 3-phosphate: step 3/5.</text>
</comment>
<feature type="binding site" evidence="15">
    <location>
        <position position="480"/>
    </location>
    <ligand>
        <name>Mn(2+)</name>
        <dbReference type="ChEBI" id="CHEBI:29035"/>
        <label>1</label>
    </ligand>
</feature>
<evidence type="ECO:0000256" key="10">
    <source>
        <dbReference type="ARBA" id="ARBA00023235"/>
    </source>
</evidence>
<feature type="binding site" evidence="14">
    <location>
        <position position="353"/>
    </location>
    <ligand>
        <name>substrate</name>
    </ligand>
</feature>
<evidence type="ECO:0000256" key="15">
    <source>
        <dbReference type="PIRSR" id="PIRSR001492-3"/>
    </source>
</evidence>
<feature type="binding site" evidence="15">
    <location>
        <position position="462"/>
    </location>
    <ligand>
        <name>Mn(2+)</name>
        <dbReference type="ChEBI" id="CHEBI:29035"/>
        <label>2</label>
    </ligand>
</feature>
<evidence type="ECO:0000256" key="1">
    <source>
        <dbReference type="ARBA" id="ARBA00000370"/>
    </source>
</evidence>
<evidence type="ECO:0000256" key="6">
    <source>
        <dbReference type="ARBA" id="ARBA00012026"/>
    </source>
</evidence>
<feature type="binding site" evidence="14">
    <location>
        <position position="144"/>
    </location>
    <ligand>
        <name>substrate</name>
    </ligand>
</feature>
<dbReference type="GO" id="GO:0030145">
    <property type="term" value="F:manganese ion binding"/>
    <property type="evidence" value="ECO:0007669"/>
    <property type="project" value="InterPro"/>
</dbReference>
<dbReference type="Pfam" id="PF01676">
    <property type="entry name" value="Metalloenzyme"/>
    <property type="match status" value="1"/>
</dbReference>
<feature type="binding site" evidence="14">
    <location>
        <position position="212"/>
    </location>
    <ligand>
        <name>substrate</name>
    </ligand>
</feature>
<dbReference type="Proteomes" id="UP001164286">
    <property type="component" value="Unassembled WGS sequence"/>
</dbReference>
<feature type="binding site" evidence="15">
    <location>
        <position position="420"/>
    </location>
    <ligand>
        <name>Mn(2+)</name>
        <dbReference type="ChEBI" id="CHEBI:29035"/>
        <label>1</label>
    </ligand>
</feature>
<evidence type="ECO:0000256" key="7">
    <source>
        <dbReference type="ARBA" id="ARBA00022723"/>
    </source>
</evidence>
<feature type="binding site" evidence="15">
    <location>
        <position position="424"/>
    </location>
    <ligand>
        <name>Mn(2+)</name>
        <dbReference type="ChEBI" id="CHEBI:29035"/>
        <label>1</label>
    </ligand>
</feature>
<dbReference type="Gene3D" id="3.40.720.10">
    <property type="entry name" value="Alkaline Phosphatase, subunit A"/>
    <property type="match status" value="1"/>
</dbReference>
<dbReference type="GeneID" id="77732127"/>
<organism evidence="18 19">
    <name type="scientific">Dioszegia hungarica</name>
    <dbReference type="NCBI Taxonomy" id="4972"/>
    <lineage>
        <taxon>Eukaryota</taxon>
        <taxon>Fungi</taxon>
        <taxon>Dikarya</taxon>
        <taxon>Basidiomycota</taxon>
        <taxon>Agaricomycotina</taxon>
        <taxon>Tremellomycetes</taxon>
        <taxon>Tremellales</taxon>
        <taxon>Bulleribasidiaceae</taxon>
        <taxon>Dioszegia</taxon>
    </lineage>
</organism>
<keyword evidence="7 15" id="KW-0479">Metal-binding</keyword>
<dbReference type="InterPro" id="IPR006124">
    <property type="entry name" value="Metalloenzyme"/>
</dbReference>
<comment type="catalytic activity">
    <reaction evidence="1">
        <text>(2R)-2-phosphoglycerate = (2R)-3-phosphoglycerate</text>
        <dbReference type="Rhea" id="RHEA:15901"/>
        <dbReference type="ChEBI" id="CHEBI:58272"/>
        <dbReference type="ChEBI" id="CHEBI:58289"/>
        <dbReference type="EC" id="5.4.2.12"/>
    </reaction>
</comment>